<dbReference type="PANTHER" id="PTHR43537:SF24">
    <property type="entry name" value="GLUCONATE OPERON TRANSCRIPTIONAL REPRESSOR"/>
    <property type="match status" value="1"/>
</dbReference>
<evidence type="ECO:0000259" key="4">
    <source>
        <dbReference type="PROSITE" id="PS50949"/>
    </source>
</evidence>
<dbReference type="RefSeq" id="WP_424604995.1">
    <property type="nucleotide sequence ID" value="NZ_JBNAVA010000002.1"/>
</dbReference>
<proteinExistence type="predicted"/>
<keyword evidence="3" id="KW-0804">Transcription</keyword>
<keyword evidence="1" id="KW-0805">Transcription regulation</keyword>
<dbReference type="GO" id="GO:0003700">
    <property type="term" value="F:DNA-binding transcription factor activity"/>
    <property type="evidence" value="ECO:0007669"/>
    <property type="project" value="InterPro"/>
</dbReference>
<dbReference type="InterPro" id="IPR036390">
    <property type="entry name" value="WH_DNA-bd_sf"/>
</dbReference>
<protein>
    <submittedName>
        <fullName evidence="5">GntR family transcriptional regulator</fullName>
    </submittedName>
</protein>
<evidence type="ECO:0000256" key="3">
    <source>
        <dbReference type="ARBA" id="ARBA00023163"/>
    </source>
</evidence>
<dbReference type="InterPro" id="IPR036388">
    <property type="entry name" value="WH-like_DNA-bd_sf"/>
</dbReference>
<organism evidence="5 6">
    <name type="scientific">Calditerrivibrio nitroreducens</name>
    <dbReference type="NCBI Taxonomy" id="477976"/>
    <lineage>
        <taxon>Bacteria</taxon>
        <taxon>Pseudomonadati</taxon>
        <taxon>Deferribacterota</taxon>
        <taxon>Deferribacteres</taxon>
        <taxon>Deferribacterales</taxon>
        <taxon>Calditerrivibrionaceae</taxon>
    </lineage>
</organism>
<dbReference type="InterPro" id="IPR008920">
    <property type="entry name" value="TF_FadR/GntR_C"/>
</dbReference>
<comment type="caution">
    <text evidence="5">The sequence shown here is derived from an EMBL/GenBank/DDBJ whole genome shotgun (WGS) entry which is preliminary data.</text>
</comment>
<dbReference type="AlphaFoldDB" id="A0A2J6WPQ9"/>
<gene>
    <name evidence="5" type="ORF">C0187_02020</name>
</gene>
<reference evidence="5 6" key="1">
    <citation type="submission" date="2018-01" db="EMBL/GenBank/DDBJ databases">
        <title>Metagenomic assembled genomes from two thermal pools in the Uzon Caldera, Kamchatka, Russia.</title>
        <authorList>
            <person name="Wilkins L."/>
            <person name="Ettinger C."/>
        </authorList>
    </citation>
    <scope>NUCLEOTIDE SEQUENCE [LARGE SCALE GENOMIC DNA]</scope>
    <source>
        <strain evidence="5">ZAV-05</strain>
    </source>
</reference>
<evidence type="ECO:0000256" key="1">
    <source>
        <dbReference type="ARBA" id="ARBA00023015"/>
    </source>
</evidence>
<dbReference type="InterPro" id="IPR000524">
    <property type="entry name" value="Tscrpt_reg_HTH_GntR"/>
</dbReference>
<name>A0A2J6WPQ9_9BACT</name>
<evidence type="ECO:0000256" key="2">
    <source>
        <dbReference type="ARBA" id="ARBA00023125"/>
    </source>
</evidence>
<dbReference type="Proteomes" id="UP000242881">
    <property type="component" value="Unassembled WGS sequence"/>
</dbReference>
<dbReference type="Gene3D" id="1.10.10.10">
    <property type="entry name" value="Winged helix-like DNA-binding domain superfamily/Winged helix DNA-binding domain"/>
    <property type="match status" value="1"/>
</dbReference>
<keyword evidence="2" id="KW-0238">DNA-binding</keyword>
<evidence type="ECO:0000313" key="6">
    <source>
        <dbReference type="Proteomes" id="UP000242881"/>
    </source>
</evidence>
<dbReference type="PROSITE" id="PS50949">
    <property type="entry name" value="HTH_GNTR"/>
    <property type="match status" value="1"/>
</dbReference>
<evidence type="ECO:0000313" key="5">
    <source>
        <dbReference type="EMBL" id="PMP72229.1"/>
    </source>
</evidence>
<accession>A0A2J6WPQ9</accession>
<dbReference type="PANTHER" id="PTHR43537">
    <property type="entry name" value="TRANSCRIPTIONAL REGULATOR, GNTR FAMILY"/>
    <property type="match status" value="1"/>
</dbReference>
<dbReference type="Pfam" id="PF07729">
    <property type="entry name" value="FCD"/>
    <property type="match status" value="1"/>
</dbReference>
<dbReference type="Gene3D" id="1.20.120.530">
    <property type="entry name" value="GntR ligand-binding domain-like"/>
    <property type="match status" value="1"/>
</dbReference>
<feature type="domain" description="HTH gntR-type" evidence="4">
    <location>
        <begin position="9"/>
        <end position="76"/>
    </location>
</feature>
<dbReference type="EMBL" id="PNIN01000025">
    <property type="protein sequence ID" value="PMP72229.1"/>
    <property type="molecule type" value="Genomic_DNA"/>
</dbReference>
<sequence length="222" mass="25601">MKDINIDNTPLSEKIAETLRDYIMKGNLKPGERLTEPKLSAMLGISRTPIREALRLLENEGFIDIYPRRGAVVSDITAKDVDEIFVIKTKLESLAARLAVENISESDIKRMMEINERMAKYSETKNVVNLIKLNAEFHNIFIENSNNSRLIKFIESLNKQFKRVTAYSFTEAGRIRKVLEEHANIVDAFVNRDPDRAEQLVDLHVKNGWQFIISRMNYKTSN</sequence>
<dbReference type="GO" id="GO:0003677">
    <property type="term" value="F:DNA binding"/>
    <property type="evidence" value="ECO:0007669"/>
    <property type="project" value="UniProtKB-KW"/>
</dbReference>
<dbReference type="SUPFAM" id="SSF46785">
    <property type="entry name" value="Winged helix' DNA-binding domain"/>
    <property type="match status" value="1"/>
</dbReference>
<dbReference type="InterPro" id="IPR011711">
    <property type="entry name" value="GntR_C"/>
</dbReference>
<dbReference type="SMART" id="SM00895">
    <property type="entry name" value="FCD"/>
    <property type="match status" value="1"/>
</dbReference>
<dbReference type="SMART" id="SM00345">
    <property type="entry name" value="HTH_GNTR"/>
    <property type="match status" value="1"/>
</dbReference>
<dbReference type="SUPFAM" id="SSF48008">
    <property type="entry name" value="GntR ligand-binding domain-like"/>
    <property type="match status" value="1"/>
</dbReference>
<dbReference type="PRINTS" id="PR00035">
    <property type="entry name" value="HTHGNTR"/>
</dbReference>
<dbReference type="CDD" id="cd07377">
    <property type="entry name" value="WHTH_GntR"/>
    <property type="match status" value="1"/>
</dbReference>
<dbReference type="Pfam" id="PF00392">
    <property type="entry name" value="GntR"/>
    <property type="match status" value="1"/>
</dbReference>